<evidence type="ECO:0000256" key="3">
    <source>
        <dbReference type="ARBA" id="ARBA00022729"/>
    </source>
</evidence>
<dbReference type="OrthoDB" id="6039950at2759"/>
<dbReference type="InterPro" id="IPR057739">
    <property type="entry name" value="Glyco_hydro_29_N"/>
</dbReference>
<protein>
    <recommendedName>
        <fullName evidence="2">alpha-L-fucosidase</fullName>
        <ecNumber evidence="2">3.2.1.51</ecNumber>
    </recommendedName>
</protein>
<dbReference type="Proteomes" id="UP000594364">
    <property type="component" value="Chromosome 6"/>
</dbReference>
<dbReference type="EC" id="3.2.1.51" evidence="2"/>
<reference evidence="8 9" key="1">
    <citation type="journal article" date="2018" name="PLoS Genet.">
        <title>Repeat elements organise 3D genome structure and mediate transcription in the filamentous fungus Epichloe festucae.</title>
        <authorList>
            <person name="Winter D.J."/>
            <person name="Ganley A.R.D."/>
            <person name="Young C.A."/>
            <person name="Liachko I."/>
            <person name="Schardl C.L."/>
            <person name="Dupont P.Y."/>
            <person name="Berry D."/>
            <person name="Ram A."/>
            <person name="Scott B."/>
            <person name="Cox M.P."/>
        </authorList>
    </citation>
    <scope>NUCLEOTIDE SEQUENCE [LARGE SCALE GENOMIC DNA]</scope>
    <source>
        <strain evidence="8 9">Fl1</strain>
    </source>
</reference>
<feature type="chain" id="PRO_5034341484" description="alpha-L-fucosidase" evidence="6">
    <location>
        <begin position="17"/>
        <end position="288"/>
    </location>
</feature>
<name>A0A7U3SNE2_EPIFF</name>
<proteinExistence type="inferred from homology"/>
<keyword evidence="3 6" id="KW-0732">Signal</keyword>
<accession>A0A7U3SNE2</accession>
<feature type="domain" description="Glycoside hydrolase family 29 N-terminal" evidence="7">
    <location>
        <begin position="91"/>
        <end position="264"/>
    </location>
</feature>
<dbReference type="SMART" id="SM00812">
    <property type="entry name" value="Alpha_L_fucos"/>
    <property type="match status" value="1"/>
</dbReference>
<evidence type="ECO:0000256" key="5">
    <source>
        <dbReference type="ARBA" id="ARBA00023295"/>
    </source>
</evidence>
<comment type="similarity">
    <text evidence="1">Belongs to the glycosyl hydrolase 29 family.</text>
</comment>
<sequence length="288" mass="32171">MTYTALFANLLVCACPTPSFVPGTLKRLAPNQSDVVQISVKKKLGVKAGKTCTGTAIASYDGRGGNQIGFMTSNTEFSMHPLESMFCACIWNYREEQELCQMTKAFDPKEWVDLFSDAGARYFVPTTKHHYGFGLFNFSTSISKRSSVHYGPQRDIIKDVFVAAKKYQPHLCLDSNNNKNGLFDSWAGGSSKNLDTNKIPSYTGLVEVDDFITGIQLPSMRTWAENYGIGVMWCDIPATGNSATIFASEWLDTARESKRQRYIVRSMEAEWSETAARYVSRVRKAGYP</sequence>
<evidence type="ECO:0000313" key="9">
    <source>
        <dbReference type="Proteomes" id="UP000594364"/>
    </source>
</evidence>
<dbReference type="Pfam" id="PF01120">
    <property type="entry name" value="Alpha_L_fucos"/>
    <property type="match status" value="1"/>
</dbReference>
<feature type="signal peptide" evidence="6">
    <location>
        <begin position="1"/>
        <end position="16"/>
    </location>
</feature>
<dbReference type="InterPro" id="IPR017853">
    <property type="entry name" value="GH"/>
</dbReference>
<dbReference type="Gene3D" id="3.20.20.80">
    <property type="entry name" value="Glycosidases"/>
    <property type="match status" value="1"/>
</dbReference>
<keyword evidence="4" id="KW-0378">Hydrolase</keyword>
<organism evidence="8 9">
    <name type="scientific">Epichloe festucae (strain Fl1)</name>
    <dbReference type="NCBI Taxonomy" id="877507"/>
    <lineage>
        <taxon>Eukaryota</taxon>
        <taxon>Fungi</taxon>
        <taxon>Dikarya</taxon>
        <taxon>Ascomycota</taxon>
        <taxon>Pezizomycotina</taxon>
        <taxon>Sordariomycetes</taxon>
        <taxon>Hypocreomycetidae</taxon>
        <taxon>Hypocreales</taxon>
        <taxon>Clavicipitaceae</taxon>
        <taxon>Epichloe</taxon>
    </lineage>
</organism>
<dbReference type="GO" id="GO:0016139">
    <property type="term" value="P:glycoside catabolic process"/>
    <property type="evidence" value="ECO:0007669"/>
    <property type="project" value="TreeGrafter"/>
</dbReference>
<dbReference type="AlphaFoldDB" id="A0A7U3SNE2"/>
<dbReference type="GO" id="GO:0004560">
    <property type="term" value="F:alpha-L-fucosidase activity"/>
    <property type="evidence" value="ECO:0007669"/>
    <property type="project" value="UniProtKB-EC"/>
</dbReference>
<dbReference type="EMBL" id="CP031390">
    <property type="protein sequence ID" value="QPH17329.1"/>
    <property type="molecule type" value="Genomic_DNA"/>
</dbReference>
<evidence type="ECO:0000256" key="1">
    <source>
        <dbReference type="ARBA" id="ARBA00007951"/>
    </source>
</evidence>
<keyword evidence="5" id="KW-0326">Glycosidase</keyword>
<dbReference type="GO" id="GO:0006004">
    <property type="term" value="P:fucose metabolic process"/>
    <property type="evidence" value="ECO:0007669"/>
    <property type="project" value="TreeGrafter"/>
</dbReference>
<dbReference type="PANTHER" id="PTHR10030">
    <property type="entry name" value="ALPHA-L-FUCOSIDASE"/>
    <property type="match status" value="1"/>
</dbReference>
<gene>
    <name evidence="8" type="ORF">C2857_002163</name>
</gene>
<keyword evidence="9" id="KW-1185">Reference proteome</keyword>
<dbReference type="PANTHER" id="PTHR10030:SF37">
    <property type="entry name" value="ALPHA-L-FUCOSIDASE-RELATED"/>
    <property type="match status" value="1"/>
</dbReference>
<evidence type="ECO:0000259" key="7">
    <source>
        <dbReference type="Pfam" id="PF01120"/>
    </source>
</evidence>
<evidence type="ECO:0000313" key="8">
    <source>
        <dbReference type="EMBL" id="QPH17329.1"/>
    </source>
</evidence>
<evidence type="ECO:0000256" key="6">
    <source>
        <dbReference type="SAM" id="SignalP"/>
    </source>
</evidence>
<evidence type="ECO:0000256" key="4">
    <source>
        <dbReference type="ARBA" id="ARBA00022801"/>
    </source>
</evidence>
<dbReference type="SUPFAM" id="SSF51445">
    <property type="entry name" value="(Trans)glycosidases"/>
    <property type="match status" value="1"/>
</dbReference>
<dbReference type="InterPro" id="IPR000933">
    <property type="entry name" value="Glyco_hydro_29"/>
</dbReference>
<evidence type="ECO:0000256" key="2">
    <source>
        <dbReference type="ARBA" id="ARBA00012662"/>
    </source>
</evidence>